<accession>A0A178MR30</accession>
<evidence type="ECO:0000313" key="2">
    <source>
        <dbReference type="Proteomes" id="UP000078543"/>
    </source>
</evidence>
<evidence type="ECO:0000313" key="1">
    <source>
        <dbReference type="EMBL" id="OAN51519.1"/>
    </source>
</evidence>
<protein>
    <submittedName>
        <fullName evidence="1">Uncharacterized protein</fullName>
    </submittedName>
</protein>
<keyword evidence="2" id="KW-1185">Reference proteome</keyword>
<dbReference type="STRING" id="1437059.A6A05_01265"/>
<dbReference type="Proteomes" id="UP000078543">
    <property type="component" value="Unassembled WGS sequence"/>
</dbReference>
<organism evidence="1 2">
    <name type="scientific">Magnetospirillum moscoviense</name>
    <dbReference type="NCBI Taxonomy" id="1437059"/>
    <lineage>
        <taxon>Bacteria</taxon>
        <taxon>Pseudomonadati</taxon>
        <taxon>Pseudomonadota</taxon>
        <taxon>Alphaproteobacteria</taxon>
        <taxon>Rhodospirillales</taxon>
        <taxon>Rhodospirillaceae</taxon>
        <taxon>Magnetospirillum</taxon>
    </lineage>
</organism>
<comment type="caution">
    <text evidence="1">The sequence shown here is derived from an EMBL/GenBank/DDBJ whole genome shotgun (WGS) entry which is preliminary data.</text>
</comment>
<dbReference type="AlphaFoldDB" id="A0A178MR30"/>
<reference evidence="1 2" key="1">
    <citation type="submission" date="2016-04" db="EMBL/GenBank/DDBJ databases">
        <title>Draft genome sequence of freshwater magnetotactic bacteria Magnetospirillum marisnigri SP-1 and Magnetospirillum moscoviense BB-1.</title>
        <authorList>
            <person name="Koziaeva V."/>
            <person name="Dziuba M.V."/>
            <person name="Ivanov T.M."/>
            <person name="Kuznetsov B."/>
            <person name="Grouzdev D.S."/>
        </authorList>
    </citation>
    <scope>NUCLEOTIDE SEQUENCE [LARGE SCALE GENOMIC DNA]</scope>
    <source>
        <strain evidence="1 2">BB-1</strain>
    </source>
</reference>
<name>A0A178MR30_9PROT</name>
<proteinExistence type="predicted"/>
<dbReference type="EMBL" id="LWQU01000130">
    <property type="protein sequence ID" value="OAN51519.1"/>
    <property type="molecule type" value="Genomic_DNA"/>
</dbReference>
<gene>
    <name evidence="1" type="ORF">A6A05_01265</name>
</gene>
<sequence>MSHIDSFRHAQVGSLAGISVYLSLEDIDGDFRCPSHSLIIGGGSGEHPAATLSDPLRAVAVFVVTELPSLKLRPAVRAQWTQACQLFLTQTDKPIVTYFDWLPEDHDNFRASCRSPMLENSYAICADDMEFDDWLALGLGEFIFFAMPKLAAPLMAQLEGLPSHFRHLRYSNILLRPPNVPTYANGGNAFDIIVRY</sequence>